<name>A0A1R1X4F4_9FUNG</name>
<protein>
    <submittedName>
        <fullName evidence="1">Uncharacterized protein</fullName>
    </submittedName>
</protein>
<evidence type="ECO:0000313" key="2">
    <source>
        <dbReference type="Proteomes" id="UP000187283"/>
    </source>
</evidence>
<sequence>MKYLTSLKNVQLTHTTSYKNIGSNSNLTNAQSDLKAKNFIFIASPYTYDFYPNKANKVSYILNKPESETDVNKDENKIVTYKVKKPITPFNNKQRASNRSKNIISNVNPKQIEFDYKRVKISSLLNPADSGID</sequence>
<organism evidence="1 2">
    <name type="scientific">Smittium culicis</name>
    <dbReference type="NCBI Taxonomy" id="133412"/>
    <lineage>
        <taxon>Eukaryota</taxon>
        <taxon>Fungi</taxon>
        <taxon>Fungi incertae sedis</taxon>
        <taxon>Zoopagomycota</taxon>
        <taxon>Kickxellomycotina</taxon>
        <taxon>Harpellomycetes</taxon>
        <taxon>Harpellales</taxon>
        <taxon>Legeriomycetaceae</taxon>
        <taxon>Smittium</taxon>
    </lineage>
</organism>
<reference evidence="1 2" key="1">
    <citation type="submission" date="2017-01" db="EMBL/GenBank/DDBJ databases">
        <authorList>
            <person name="Mah S.A."/>
            <person name="Swanson W.J."/>
            <person name="Moy G.W."/>
            <person name="Vacquier V.D."/>
        </authorList>
    </citation>
    <scope>NUCLEOTIDE SEQUENCE [LARGE SCALE GENOMIC DNA]</scope>
    <source>
        <strain evidence="1 2">GSMNP</strain>
    </source>
</reference>
<comment type="caution">
    <text evidence="1">The sequence shown here is derived from an EMBL/GenBank/DDBJ whole genome shotgun (WGS) entry which is preliminary data.</text>
</comment>
<accession>A0A1R1X4F4</accession>
<proteinExistence type="predicted"/>
<evidence type="ECO:0000313" key="1">
    <source>
        <dbReference type="EMBL" id="OMJ09499.1"/>
    </source>
</evidence>
<dbReference type="EMBL" id="LSSN01005429">
    <property type="protein sequence ID" value="OMJ09499.1"/>
    <property type="molecule type" value="Genomic_DNA"/>
</dbReference>
<dbReference type="AlphaFoldDB" id="A0A1R1X4F4"/>
<keyword evidence="2" id="KW-1185">Reference proteome</keyword>
<gene>
    <name evidence="1" type="ORF">AYI70_g10896</name>
</gene>
<dbReference type="Proteomes" id="UP000187283">
    <property type="component" value="Unassembled WGS sequence"/>
</dbReference>